<dbReference type="RefSeq" id="WP_050670630.1">
    <property type="nucleotide sequence ID" value="NZ_LAIR01000002.1"/>
</dbReference>
<dbReference type="OrthoDB" id="4772769at2"/>
<dbReference type="EMBL" id="LAIR01000002">
    <property type="protein sequence ID" value="KNX38206.1"/>
    <property type="molecule type" value="Genomic_DNA"/>
</dbReference>
<comment type="caution">
    <text evidence="2">The sequence shown here is derived from an EMBL/GenBank/DDBJ whole genome shotgun (WGS) entry which is preliminary data.</text>
</comment>
<dbReference type="Proteomes" id="UP000037397">
    <property type="component" value="Unassembled WGS sequence"/>
</dbReference>
<evidence type="ECO:0000313" key="2">
    <source>
        <dbReference type="EMBL" id="KNX38206.1"/>
    </source>
</evidence>
<sequence>MGRYSCTALSPHRPAGDLTMLRASDADAALASVRDLLPGTHWSLVRTGRWLSEVCADGEVGVVVCGGTALVRGVDPSRLDIDPVADGLWHLEVQTTSDAYAVRVSTPTVLRSVDLWPGMTDADLARSTTGSPLPPEEPFWAGEHDRPELAGAAVAFDLADYGRAVFEWMFGWDLHHPDAPGSAVDLTSLSLHVFAPGAAPEPTPEQARPEPERRRGLFGRKRSR</sequence>
<organism evidence="2 3">
    <name type="scientific">Luteipulveratus halotolerans</name>
    <dbReference type="NCBI Taxonomy" id="1631356"/>
    <lineage>
        <taxon>Bacteria</taxon>
        <taxon>Bacillati</taxon>
        <taxon>Actinomycetota</taxon>
        <taxon>Actinomycetes</taxon>
        <taxon>Micrococcales</taxon>
        <taxon>Dermacoccaceae</taxon>
        <taxon>Luteipulveratus</taxon>
    </lineage>
</organism>
<evidence type="ECO:0000313" key="3">
    <source>
        <dbReference type="Proteomes" id="UP000037397"/>
    </source>
</evidence>
<dbReference type="AlphaFoldDB" id="A0A0L6CK82"/>
<name>A0A0L6CK82_9MICO</name>
<keyword evidence="3" id="KW-1185">Reference proteome</keyword>
<dbReference type="InterPro" id="IPR053847">
    <property type="entry name" value="DUF6928"/>
</dbReference>
<gene>
    <name evidence="2" type="ORF">VV01_15340</name>
</gene>
<reference evidence="3" key="1">
    <citation type="submission" date="2015-03" db="EMBL/GenBank/DDBJ databases">
        <title>Luteipulveratus halotolerans sp. nov., a novel actinobacterium (Dermacoccaceae) from Sarawak, Malaysia.</title>
        <authorList>
            <person name="Juboi H."/>
            <person name="Basik A."/>
            <person name="Shamsul S.S."/>
            <person name="Arnold P."/>
            <person name="Schmitt E.K."/>
            <person name="Sanglier J.-J."/>
            <person name="Yeo T."/>
        </authorList>
    </citation>
    <scope>NUCLEOTIDE SEQUENCE [LARGE SCALE GENOMIC DNA]</scope>
    <source>
        <strain evidence="3">C296001</strain>
    </source>
</reference>
<proteinExistence type="predicted"/>
<evidence type="ECO:0000256" key="1">
    <source>
        <dbReference type="SAM" id="MobiDB-lite"/>
    </source>
</evidence>
<dbReference type="Pfam" id="PF21997">
    <property type="entry name" value="DUF6928"/>
    <property type="match status" value="1"/>
</dbReference>
<feature type="region of interest" description="Disordered" evidence="1">
    <location>
        <begin position="195"/>
        <end position="224"/>
    </location>
</feature>
<protein>
    <submittedName>
        <fullName evidence="2">Uncharacterized protein</fullName>
    </submittedName>
</protein>
<accession>A0A0L6CK82</accession>